<comment type="caution">
    <text evidence="2">The sequence shown here is derived from an EMBL/GenBank/DDBJ whole genome shotgun (WGS) entry which is preliminary data.</text>
</comment>
<reference evidence="3" key="1">
    <citation type="submission" date="2017-01" db="EMBL/GenBank/DDBJ databases">
        <title>Comparative genomics of anhydrobiosis in the tardigrade Hypsibius dujardini.</title>
        <authorList>
            <person name="Yoshida Y."/>
            <person name="Koutsovoulos G."/>
            <person name="Laetsch D."/>
            <person name="Stevens L."/>
            <person name="Kumar S."/>
            <person name="Horikawa D."/>
            <person name="Ishino K."/>
            <person name="Komine S."/>
            <person name="Tomita M."/>
            <person name="Blaxter M."/>
            <person name="Arakawa K."/>
        </authorList>
    </citation>
    <scope>NUCLEOTIDE SEQUENCE [LARGE SCALE GENOMIC DNA]</scope>
    <source>
        <strain evidence="3">Z151</strain>
    </source>
</reference>
<evidence type="ECO:0000256" key="1">
    <source>
        <dbReference type="SAM" id="SignalP"/>
    </source>
</evidence>
<proteinExistence type="predicted"/>
<dbReference type="Proteomes" id="UP000192578">
    <property type="component" value="Unassembled WGS sequence"/>
</dbReference>
<dbReference type="AlphaFoldDB" id="A0A1W0X1F1"/>
<organism evidence="2 3">
    <name type="scientific">Hypsibius exemplaris</name>
    <name type="common">Freshwater tardigrade</name>
    <dbReference type="NCBI Taxonomy" id="2072580"/>
    <lineage>
        <taxon>Eukaryota</taxon>
        <taxon>Metazoa</taxon>
        <taxon>Ecdysozoa</taxon>
        <taxon>Tardigrada</taxon>
        <taxon>Eutardigrada</taxon>
        <taxon>Parachela</taxon>
        <taxon>Hypsibioidea</taxon>
        <taxon>Hypsibiidae</taxon>
        <taxon>Hypsibius</taxon>
    </lineage>
</organism>
<sequence length="112" mass="12204">MACRWGLLAWSVSIVAVLVLLVGSSTAQQNEVNLRKSQLGAAVGGENLLSSAFWRNTKPGDFERLFVPSGVQFDQLSAAAQKKAWYRMFKKAIAARGSARYLLKNGDPMSQA</sequence>
<evidence type="ECO:0000313" key="3">
    <source>
        <dbReference type="Proteomes" id="UP000192578"/>
    </source>
</evidence>
<evidence type="ECO:0000313" key="2">
    <source>
        <dbReference type="EMBL" id="OQV21271.1"/>
    </source>
</evidence>
<dbReference type="OrthoDB" id="10523518at2759"/>
<name>A0A1W0X1F1_HYPEX</name>
<dbReference type="EMBL" id="MTYJ01000024">
    <property type="protein sequence ID" value="OQV21271.1"/>
    <property type="molecule type" value="Genomic_DNA"/>
</dbReference>
<protein>
    <submittedName>
        <fullName evidence="2">Uncharacterized protein</fullName>
    </submittedName>
</protein>
<gene>
    <name evidence="2" type="ORF">BV898_04757</name>
</gene>
<feature type="signal peptide" evidence="1">
    <location>
        <begin position="1"/>
        <end position="27"/>
    </location>
</feature>
<keyword evidence="1" id="KW-0732">Signal</keyword>
<feature type="chain" id="PRO_5012912896" evidence="1">
    <location>
        <begin position="28"/>
        <end position="112"/>
    </location>
</feature>
<keyword evidence="3" id="KW-1185">Reference proteome</keyword>
<accession>A0A1W0X1F1</accession>